<dbReference type="SMR" id="A0A5M7B7V2"/>
<gene>
    <name evidence="3" type="ORF">F1721_32795</name>
</gene>
<evidence type="ECO:0000259" key="2">
    <source>
        <dbReference type="Pfam" id="PF12728"/>
    </source>
</evidence>
<keyword evidence="4" id="KW-1185">Reference proteome</keyword>
<evidence type="ECO:0000256" key="1">
    <source>
        <dbReference type="SAM" id="MobiDB-lite"/>
    </source>
</evidence>
<comment type="caution">
    <text evidence="3">The sequence shown here is derived from an EMBL/GenBank/DDBJ whole genome shotgun (WGS) entry which is preliminary data.</text>
</comment>
<feature type="domain" description="Helix-turn-helix" evidence="2">
    <location>
        <begin position="34"/>
        <end position="80"/>
    </location>
</feature>
<protein>
    <submittedName>
        <fullName evidence="3">Helix-turn-helix domain-containing protein</fullName>
    </submittedName>
</protein>
<dbReference type="GO" id="GO:0003677">
    <property type="term" value="F:DNA binding"/>
    <property type="evidence" value="ECO:0007669"/>
    <property type="project" value="InterPro"/>
</dbReference>
<dbReference type="AlphaFoldDB" id="A0A5M7B7V2"/>
<dbReference type="OrthoDB" id="3788906at2"/>
<feature type="region of interest" description="Disordered" evidence="1">
    <location>
        <begin position="1"/>
        <end position="32"/>
    </location>
</feature>
<dbReference type="Pfam" id="PF12728">
    <property type="entry name" value="HTH_17"/>
    <property type="match status" value="1"/>
</dbReference>
<feature type="compositionally biased region" description="Basic and acidic residues" evidence="1">
    <location>
        <begin position="1"/>
        <end position="22"/>
    </location>
</feature>
<accession>A0A5M7B7V2</accession>
<reference evidence="3 4" key="1">
    <citation type="submission" date="2019-09" db="EMBL/GenBank/DDBJ databases">
        <title>Draft genome sequence of the thermophilic Saccharopolyspora hirsuta VKM Ac-666T.</title>
        <authorList>
            <person name="Lobastova T.G."/>
            <person name="Fokina V."/>
            <person name="Bragin E.Y."/>
            <person name="Shtratnikova V.Y."/>
            <person name="Starodumova I.P."/>
            <person name="Tarlachkov S.V."/>
            <person name="Donova M.V."/>
        </authorList>
    </citation>
    <scope>NUCLEOTIDE SEQUENCE [LARGE SCALE GENOMIC DNA]</scope>
    <source>
        <strain evidence="3 4">VKM Ac-666</strain>
    </source>
</reference>
<organism evidence="3 4">
    <name type="scientific">Saccharopolyspora hirsuta</name>
    <dbReference type="NCBI Taxonomy" id="1837"/>
    <lineage>
        <taxon>Bacteria</taxon>
        <taxon>Bacillati</taxon>
        <taxon>Actinomycetota</taxon>
        <taxon>Actinomycetes</taxon>
        <taxon>Pseudonocardiales</taxon>
        <taxon>Pseudonocardiaceae</taxon>
        <taxon>Saccharopolyspora</taxon>
    </lineage>
</organism>
<dbReference type="InterPro" id="IPR041657">
    <property type="entry name" value="HTH_17"/>
</dbReference>
<dbReference type="NCBIfam" id="TIGR01764">
    <property type="entry name" value="excise"/>
    <property type="match status" value="1"/>
</dbReference>
<name>A0A5M7B7V2_SACHI</name>
<dbReference type="Proteomes" id="UP000323946">
    <property type="component" value="Unassembled WGS sequence"/>
</dbReference>
<evidence type="ECO:0000313" key="3">
    <source>
        <dbReference type="EMBL" id="KAA5825419.1"/>
    </source>
</evidence>
<dbReference type="RefSeq" id="WP_150070735.1">
    <property type="nucleotide sequence ID" value="NZ_VWPH01000021.1"/>
</dbReference>
<sequence>MSHQEKTRNPASEKHAETHHGDTTSSSLIVQLHTPAEAARQLAVKESWLRRKASRRDIPCTFLGKHLRFSDADLHEIIRQSRIPASGPTHRR</sequence>
<proteinExistence type="predicted"/>
<dbReference type="InterPro" id="IPR010093">
    <property type="entry name" value="SinI_DNA-bd"/>
</dbReference>
<evidence type="ECO:0000313" key="4">
    <source>
        <dbReference type="Proteomes" id="UP000323946"/>
    </source>
</evidence>
<dbReference type="EMBL" id="VWPH01000021">
    <property type="protein sequence ID" value="KAA5825419.1"/>
    <property type="molecule type" value="Genomic_DNA"/>
</dbReference>